<keyword evidence="5" id="KW-1185">Reference proteome</keyword>
<evidence type="ECO:0000313" key="4">
    <source>
        <dbReference type="EMBL" id="QDJ14969.1"/>
    </source>
</evidence>
<dbReference type="InterPro" id="IPR006683">
    <property type="entry name" value="Thioestr_dom"/>
</dbReference>
<protein>
    <submittedName>
        <fullName evidence="4">Esterase</fullName>
    </submittedName>
</protein>
<accession>A0A8E3SBZ5</accession>
<dbReference type="CDD" id="cd03443">
    <property type="entry name" value="PaaI_thioesterase"/>
    <property type="match status" value="1"/>
</dbReference>
<dbReference type="PANTHER" id="PTHR43240">
    <property type="entry name" value="1,4-DIHYDROXY-2-NAPHTHOYL-COA THIOESTERASE 1"/>
    <property type="match status" value="1"/>
</dbReference>
<sequence length="166" mass="18310">MIWKKTHQLEQLNQLCENSAISHLGIRFTAKGDNWLEAEMPVDQRTCQPLGFLHGGISAALAETVASLAGFCTLDDNLSVVGVELNASHLRAVKKGNVEQQVKVIARAEPLRLGKSLQVWQVDIFSQGNPLGGKLQSGERELCCRVRMTLAVINRHAQKRIKNTSN</sequence>
<evidence type="ECO:0000256" key="2">
    <source>
        <dbReference type="ARBA" id="ARBA00022801"/>
    </source>
</evidence>
<dbReference type="Gene3D" id="3.10.129.10">
    <property type="entry name" value="Hotdog Thioesterase"/>
    <property type="match status" value="1"/>
</dbReference>
<evidence type="ECO:0000259" key="3">
    <source>
        <dbReference type="Pfam" id="PF03061"/>
    </source>
</evidence>
<evidence type="ECO:0000313" key="5">
    <source>
        <dbReference type="Proteomes" id="UP000955338"/>
    </source>
</evidence>
<keyword evidence="2" id="KW-0378">Hydrolase</keyword>
<organism evidence="4 5">
    <name type="scientific">Mergibacter septicus</name>
    <dbReference type="NCBI Taxonomy" id="221402"/>
    <lineage>
        <taxon>Bacteria</taxon>
        <taxon>Pseudomonadati</taxon>
        <taxon>Pseudomonadota</taxon>
        <taxon>Gammaproteobacteria</taxon>
        <taxon>Pasteurellales</taxon>
        <taxon>Pasteurellaceae</taxon>
        <taxon>Mergibacter</taxon>
    </lineage>
</organism>
<dbReference type="GO" id="GO:0005829">
    <property type="term" value="C:cytosol"/>
    <property type="evidence" value="ECO:0007669"/>
    <property type="project" value="TreeGrafter"/>
</dbReference>
<reference evidence="4" key="1">
    <citation type="submission" date="2017-06" db="EMBL/GenBank/DDBJ databases">
        <title>Genome sequencing of pathogenic and non-pathogenic strains within Bisgaard taxon 40.</title>
        <authorList>
            <person name="Ladner J.T."/>
            <person name="Lovett S.P."/>
            <person name="Koroleva G."/>
            <person name="Lorch J.M."/>
        </authorList>
    </citation>
    <scope>NUCLEOTIDE SEQUENCE</scope>
    <source>
        <strain evidence="4">27576-1-I1</strain>
    </source>
</reference>
<dbReference type="InterPro" id="IPR029069">
    <property type="entry name" value="HotDog_dom_sf"/>
</dbReference>
<dbReference type="Pfam" id="PF03061">
    <property type="entry name" value="4HBT"/>
    <property type="match status" value="1"/>
</dbReference>
<dbReference type="GO" id="GO:0061522">
    <property type="term" value="F:1,4-dihydroxy-2-naphthoyl-CoA thioesterase activity"/>
    <property type="evidence" value="ECO:0007669"/>
    <property type="project" value="TreeGrafter"/>
</dbReference>
<proteinExistence type="inferred from homology"/>
<dbReference type="NCBIfam" id="TIGR00369">
    <property type="entry name" value="unchar_dom_1"/>
    <property type="match status" value="1"/>
</dbReference>
<evidence type="ECO:0000256" key="1">
    <source>
        <dbReference type="ARBA" id="ARBA00008324"/>
    </source>
</evidence>
<dbReference type="EMBL" id="CP022011">
    <property type="protein sequence ID" value="QDJ14969.1"/>
    <property type="molecule type" value="Genomic_DNA"/>
</dbReference>
<name>A0A8E3SBZ5_9PAST</name>
<dbReference type="InterPro" id="IPR003736">
    <property type="entry name" value="PAAI_dom"/>
</dbReference>
<gene>
    <name evidence="4" type="ORF">CEP48_05810</name>
</gene>
<dbReference type="RefSeq" id="WP_261920511.1">
    <property type="nucleotide sequence ID" value="NZ_CP022010.1"/>
</dbReference>
<dbReference type="SUPFAM" id="SSF54637">
    <property type="entry name" value="Thioesterase/thiol ester dehydrase-isomerase"/>
    <property type="match status" value="1"/>
</dbReference>
<dbReference type="PANTHER" id="PTHR43240:SF5">
    <property type="entry name" value="1,4-DIHYDROXY-2-NAPHTHOYL-COA THIOESTERASE 1"/>
    <property type="match status" value="1"/>
</dbReference>
<dbReference type="AlphaFoldDB" id="A0A8E3SBZ5"/>
<feature type="domain" description="Thioesterase" evidence="3">
    <location>
        <begin position="51"/>
        <end position="130"/>
    </location>
</feature>
<dbReference type="Proteomes" id="UP000955338">
    <property type="component" value="Chromosome"/>
</dbReference>
<comment type="similarity">
    <text evidence="1">Belongs to the thioesterase PaaI family.</text>
</comment>